<evidence type="ECO:0000313" key="3">
    <source>
        <dbReference type="Proteomes" id="UP000522720"/>
    </source>
</evidence>
<proteinExistence type="predicted"/>
<feature type="domain" description="LicD/FKTN/FKRP nucleotidyltransferase" evidence="1">
    <location>
        <begin position="24"/>
        <end position="248"/>
    </location>
</feature>
<dbReference type="Proteomes" id="UP000522720">
    <property type="component" value="Unassembled WGS sequence"/>
</dbReference>
<dbReference type="AlphaFoldDB" id="A0A7X6S050"/>
<dbReference type="PANTHER" id="PTHR43404:SF2">
    <property type="entry name" value="LIPOPOLYSACCHARIDE CHOLINEPHOSPHOTRANSFERASE LICD"/>
    <property type="match status" value="1"/>
</dbReference>
<organism evidence="2 3">
    <name type="scientific">Streptococcus ovuberis</name>
    <dbReference type="NCBI Taxonomy" id="1936207"/>
    <lineage>
        <taxon>Bacteria</taxon>
        <taxon>Bacillati</taxon>
        <taxon>Bacillota</taxon>
        <taxon>Bacilli</taxon>
        <taxon>Lactobacillales</taxon>
        <taxon>Streptococcaceae</taxon>
        <taxon>Streptococcus</taxon>
    </lineage>
</organism>
<dbReference type="InterPro" id="IPR052942">
    <property type="entry name" value="LPS_cholinephosphotransferase"/>
</dbReference>
<evidence type="ECO:0000259" key="1">
    <source>
        <dbReference type="Pfam" id="PF04991"/>
    </source>
</evidence>
<name>A0A7X6S050_9STRE</name>
<dbReference type="RefSeq" id="WP_168548146.1">
    <property type="nucleotide sequence ID" value="NZ_JAAXPR010000001.1"/>
</dbReference>
<keyword evidence="3" id="KW-1185">Reference proteome</keyword>
<dbReference type="PANTHER" id="PTHR43404">
    <property type="entry name" value="LIPOPOLYSACCHARIDE CHOLINEPHOSPHOTRANSFERASE LICD"/>
    <property type="match status" value="1"/>
</dbReference>
<dbReference type="Pfam" id="PF04991">
    <property type="entry name" value="LicD"/>
    <property type="match status" value="1"/>
</dbReference>
<accession>A0A7X6S050</accession>
<evidence type="ECO:0000313" key="2">
    <source>
        <dbReference type="EMBL" id="NKZ19382.1"/>
    </source>
</evidence>
<comment type="caution">
    <text evidence="2">The sequence shown here is derived from an EMBL/GenBank/DDBJ whole genome shotgun (WGS) entry which is preliminary data.</text>
</comment>
<dbReference type="GO" id="GO:0009100">
    <property type="term" value="P:glycoprotein metabolic process"/>
    <property type="evidence" value="ECO:0007669"/>
    <property type="project" value="UniProtKB-ARBA"/>
</dbReference>
<protein>
    <submittedName>
        <fullName evidence="2">LicD family protein</fullName>
    </submittedName>
</protein>
<dbReference type="InterPro" id="IPR007074">
    <property type="entry name" value="LicD/FKTN/FKRP_NTP_transf"/>
</dbReference>
<reference evidence="2 3" key="1">
    <citation type="submission" date="2020-04" db="EMBL/GenBank/DDBJ databases">
        <title>MicrobeNet Type strains.</title>
        <authorList>
            <person name="Nicholson A.C."/>
        </authorList>
    </citation>
    <scope>NUCLEOTIDE SEQUENCE [LARGE SCALE GENOMIC DNA]</scope>
    <source>
        <strain evidence="2 3">CCUG 69612</strain>
    </source>
</reference>
<dbReference type="EMBL" id="JAAXPR010000001">
    <property type="protein sequence ID" value="NKZ19382.1"/>
    <property type="molecule type" value="Genomic_DNA"/>
</dbReference>
<gene>
    <name evidence="2" type="ORF">HF992_00690</name>
</gene>
<sequence>MKELTLKEVQKIALNLLKEFDQICREQSFDYSLGGGTLLGAVRHGGFIPWDDDVDIMMPRPDYEKFLSYCQKNNVPFDCLSCQYSPGYNDLFARLSDKSTVVVADHLSVASQQIGICIDIFPIDGLGDTEEKALRQFRRNRFRQELLIASKWKNYFRSQTRSIWYEPIRMLFFLISRMVDSSKLCRILDREFQKVKFSTANYSACISGTYREREIMKTSIFSKLSRIEFEGIEFLAIANYHSYLTKHYDKYMELPPEHKRKAHHNNKIYWKDF</sequence>